<name>A0A0V1CAN8_TRIBR</name>
<evidence type="ECO:0000313" key="1">
    <source>
        <dbReference type="EMBL" id="KRY46372.1"/>
    </source>
</evidence>
<reference evidence="1 2" key="1">
    <citation type="submission" date="2015-01" db="EMBL/GenBank/DDBJ databases">
        <title>Evolution of Trichinella species and genotypes.</title>
        <authorList>
            <person name="Korhonen P.K."/>
            <person name="Edoardo P."/>
            <person name="Giuseppe L.R."/>
            <person name="Gasser R.B."/>
        </authorList>
    </citation>
    <scope>NUCLEOTIDE SEQUENCE [LARGE SCALE GENOMIC DNA]</scope>
    <source>
        <strain evidence="1">ISS120</strain>
    </source>
</reference>
<protein>
    <submittedName>
        <fullName evidence="1">Uncharacterized protein</fullName>
    </submittedName>
</protein>
<sequence>MFRQFRVSHCPVAVHRGLYPLKEQMWMARQTRRKLPHHRWPGLVSFLPRFASSKPPSFPFCMYVKCSSTWQLSMGSFRMITDVTSSSSAVALCWLLLARAASSSSRHPQGSLPHVLYVSTSVTTLAPNTLTAGWSSPLQYIEGFRRRGAPGGFDPLPQRTISDQRALGSMTERHAVQGTTERPAEQSVIEHRLVGSCRSVARSHPRSSPAASFTGRDGSFYCRGCAAASARPAMSNAAE</sequence>
<keyword evidence="2" id="KW-1185">Reference proteome</keyword>
<proteinExistence type="predicted"/>
<gene>
    <name evidence="1" type="ORF">T03_17217</name>
</gene>
<dbReference type="AlphaFoldDB" id="A0A0V1CAN8"/>
<dbReference type="Proteomes" id="UP000054653">
    <property type="component" value="Unassembled WGS sequence"/>
</dbReference>
<comment type="caution">
    <text evidence="1">The sequence shown here is derived from an EMBL/GenBank/DDBJ whole genome shotgun (WGS) entry which is preliminary data.</text>
</comment>
<organism evidence="1 2">
    <name type="scientific">Trichinella britovi</name>
    <name type="common">Parasitic roundworm</name>
    <dbReference type="NCBI Taxonomy" id="45882"/>
    <lineage>
        <taxon>Eukaryota</taxon>
        <taxon>Metazoa</taxon>
        <taxon>Ecdysozoa</taxon>
        <taxon>Nematoda</taxon>
        <taxon>Enoplea</taxon>
        <taxon>Dorylaimia</taxon>
        <taxon>Trichinellida</taxon>
        <taxon>Trichinellidae</taxon>
        <taxon>Trichinella</taxon>
    </lineage>
</organism>
<evidence type="ECO:0000313" key="2">
    <source>
        <dbReference type="Proteomes" id="UP000054653"/>
    </source>
</evidence>
<accession>A0A0V1CAN8</accession>
<dbReference type="EMBL" id="JYDI01000291">
    <property type="protein sequence ID" value="KRY46372.1"/>
    <property type="molecule type" value="Genomic_DNA"/>
</dbReference>